<gene>
    <name evidence="3" type="ORF">OG288_00270</name>
</gene>
<sequence length="162" mass="17184">MTDSAPSATVTARAVAVRPGSCGSPVHGYFAKWQHDGVFAQLNGLLRRLVRETEGRDTEPSTCVLDSQTVKTSADAPRSGQGTDAGKRIIGRNRHLGCDTLGRLLTVLVTVASISDTAAGVTLLSRIATHPHVRKARMDARYRTTAIEHGARLGRQAWGGGA</sequence>
<dbReference type="EMBL" id="CP108133">
    <property type="protein sequence ID" value="WTP46904.1"/>
    <property type="molecule type" value="Genomic_DNA"/>
</dbReference>
<dbReference type="InterPro" id="IPR002559">
    <property type="entry name" value="Transposase_11"/>
</dbReference>
<evidence type="ECO:0000313" key="3">
    <source>
        <dbReference type="EMBL" id="WTP46904.1"/>
    </source>
</evidence>
<protein>
    <submittedName>
        <fullName evidence="3">Transposase</fullName>
    </submittedName>
</protein>
<dbReference type="Pfam" id="PF01609">
    <property type="entry name" value="DDE_Tnp_1"/>
    <property type="match status" value="1"/>
</dbReference>
<dbReference type="Proteomes" id="UP001432166">
    <property type="component" value="Chromosome"/>
</dbReference>
<keyword evidence="4" id="KW-1185">Reference proteome</keyword>
<accession>A0ABZ1J6X9</accession>
<organism evidence="3 4">
    <name type="scientific">Streptomyces tauricus</name>
    <dbReference type="NCBI Taxonomy" id="68274"/>
    <lineage>
        <taxon>Bacteria</taxon>
        <taxon>Bacillati</taxon>
        <taxon>Actinomycetota</taxon>
        <taxon>Actinomycetes</taxon>
        <taxon>Kitasatosporales</taxon>
        <taxon>Streptomycetaceae</taxon>
        <taxon>Streptomyces</taxon>
        <taxon>Streptomyces aurantiacus group</taxon>
    </lineage>
</organism>
<dbReference type="PANTHER" id="PTHR30007">
    <property type="entry name" value="PHP DOMAIN PROTEIN"/>
    <property type="match status" value="1"/>
</dbReference>
<proteinExistence type="predicted"/>
<evidence type="ECO:0000313" key="4">
    <source>
        <dbReference type="Proteomes" id="UP001432166"/>
    </source>
</evidence>
<evidence type="ECO:0000256" key="1">
    <source>
        <dbReference type="SAM" id="MobiDB-lite"/>
    </source>
</evidence>
<feature type="compositionally biased region" description="Polar residues" evidence="1">
    <location>
        <begin position="60"/>
        <end position="72"/>
    </location>
</feature>
<feature type="domain" description="Transposase IS4-like" evidence="2">
    <location>
        <begin position="59"/>
        <end position="147"/>
    </location>
</feature>
<evidence type="ECO:0000259" key="2">
    <source>
        <dbReference type="Pfam" id="PF01609"/>
    </source>
</evidence>
<dbReference type="PANTHER" id="PTHR30007:SF0">
    <property type="entry name" value="TRANSPOSASE"/>
    <property type="match status" value="1"/>
</dbReference>
<feature type="region of interest" description="Disordered" evidence="1">
    <location>
        <begin position="57"/>
        <end position="86"/>
    </location>
</feature>
<reference evidence="3" key="1">
    <citation type="submission" date="2022-10" db="EMBL/GenBank/DDBJ databases">
        <title>The complete genomes of actinobacterial strains from the NBC collection.</title>
        <authorList>
            <person name="Joergensen T.S."/>
            <person name="Alvarez Arevalo M."/>
            <person name="Sterndorff E.B."/>
            <person name="Faurdal D."/>
            <person name="Vuksanovic O."/>
            <person name="Mourched A.-S."/>
            <person name="Charusanti P."/>
            <person name="Shaw S."/>
            <person name="Blin K."/>
            <person name="Weber T."/>
        </authorList>
    </citation>
    <scope>NUCLEOTIDE SEQUENCE</scope>
    <source>
        <strain evidence="3">NBC_00189</strain>
    </source>
</reference>
<name>A0ABZ1J6X9_9ACTN</name>